<feature type="domain" description="C-methyltransferase" evidence="2">
    <location>
        <begin position="262"/>
        <end position="419"/>
    </location>
</feature>
<protein>
    <submittedName>
        <fullName evidence="3">Class I SAM-dependent methyltransferase</fullName>
    </submittedName>
</protein>
<dbReference type="InterPro" id="IPR013630">
    <property type="entry name" value="Methyltransf_Zn-bd_dom_put"/>
</dbReference>
<dbReference type="Pfam" id="PF13489">
    <property type="entry name" value="Methyltransf_23"/>
    <property type="match status" value="1"/>
</dbReference>
<dbReference type="GO" id="GO:0008168">
    <property type="term" value="F:methyltransferase activity"/>
    <property type="evidence" value="ECO:0007669"/>
    <property type="project" value="UniProtKB-KW"/>
</dbReference>
<dbReference type="Proteomes" id="UP000324797">
    <property type="component" value="Unassembled WGS sequence"/>
</dbReference>
<keyword evidence="4" id="KW-1185">Reference proteome</keyword>
<dbReference type="AlphaFoldDB" id="A0A5S4YDM8"/>
<dbReference type="Pfam" id="PF08421">
    <property type="entry name" value="Methyltransf_13"/>
    <property type="match status" value="1"/>
</dbReference>
<dbReference type="InterPro" id="IPR038576">
    <property type="entry name" value="Methyltransf_Zn-bd_dom_put_sf"/>
</dbReference>
<accession>A0A5S4YDM8</accession>
<dbReference type="PANTHER" id="PTHR43861:SF5">
    <property type="entry name" value="BLL5978 PROTEIN"/>
    <property type="match status" value="1"/>
</dbReference>
<dbReference type="GO" id="GO:0032259">
    <property type="term" value="P:methylation"/>
    <property type="evidence" value="ECO:0007669"/>
    <property type="project" value="UniProtKB-KW"/>
</dbReference>
<dbReference type="Gene3D" id="3.40.50.150">
    <property type="entry name" value="Vaccinia Virus protein VP39"/>
    <property type="match status" value="1"/>
</dbReference>
<gene>
    <name evidence="3" type="ORF">FXV83_38595</name>
</gene>
<evidence type="ECO:0000313" key="3">
    <source>
        <dbReference type="EMBL" id="TYO61365.1"/>
    </source>
</evidence>
<dbReference type="InterPro" id="IPR013691">
    <property type="entry name" value="MeTrfase_14"/>
</dbReference>
<keyword evidence="3" id="KW-0808">Transferase</keyword>
<dbReference type="SUPFAM" id="SSF53335">
    <property type="entry name" value="S-adenosyl-L-methionine-dependent methyltransferases"/>
    <property type="match status" value="1"/>
</dbReference>
<dbReference type="Gene3D" id="6.20.50.110">
    <property type="entry name" value="Methyltransferase, zinc-binding domain"/>
    <property type="match status" value="1"/>
</dbReference>
<keyword evidence="3" id="KW-0489">Methyltransferase</keyword>
<comment type="caution">
    <text evidence="3">The sequence shown here is derived from an EMBL/GenBank/DDBJ whole genome shotgun (WGS) entry which is preliminary data.</text>
</comment>
<evidence type="ECO:0000313" key="4">
    <source>
        <dbReference type="Proteomes" id="UP000324797"/>
    </source>
</evidence>
<dbReference type="PANTHER" id="PTHR43861">
    <property type="entry name" value="TRANS-ACONITATE 2-METHYLTRANSFERASE-RELATED"/>
    <property type="match status" value="1"/>
</dbReference>
<dbReference type="Gene3D" id="6.10.250.3100">
    <property type="match status" value="1"/>
</dbReference>
<evidence type="ECO:0000259" key="1">
    <source>
        <dbReference type="Pfam" id="PF08421"/>
    </source>
</evidence>
<sequence>MHAIFKEGATAQFGAAQYGCCRLCGAPLTSTFVNLGMSPLCESFLAAGEIDKMEAYFPLHALVCGECFLVQLREYVQPVHIFSEYAYFSSYSTSWVEHARRYCEMAVARFGLGPTSQVFEIASNDGYLLQHFLPLGVPVVGIEPAANVAEAARRKDIPTLVEFFGSVLARRLVSQGQRADLIIGNNVLAQVPNLNDFTAGMAHLLAPEGVITLEFPHLERLIVENQFDTIYHEHFSYFSLLTIDRLARRHHLRIFDVEQLITHGGSLRVYLCHADAEHKPSARVNALLTHEREIGFEDIESYTRFAAKVHRTKRRLLSFLIECKEKGAKLCGYGAPGKGNTLLNYCGIGTDFLEFTVDRNPYKHGRYTPGMHIPIHPVSAIEEVRPDFLLILPWNLKREIVEQMRHVGSWGCKMVAPIPDVEVIDPRDFAP</sequence>
<dbReference type="InterPro" id="IPR029063">
    <property type="entry name" value="SAM-dependent_MTases_sf"/>
</dbReference>
<dbReference type="EMBL" id="VSTH01000185">
    <property type="protein sequence ID" value="TYO61365.1"/>
    <property type="molecule type" value="Genomic_DNA"/>
</dbReference>
<dbReference type="Gene3D" id="3.40.50.720">
    <property type="entry name" value="NAD(P)-binding Rossmann-like Domain"/>
    <property type="match status" value="1"/>
</dbReference>
<proteinExistence type="predicted"/>
<dbReference type="Pfam" id="PF08484">
    <property type="entry name" value="Methyltransf_14"/>
    <property type="match status" value="1"/>
</dbReference>
<name>A0A5S4YDM8_9BRAD</name>
<dbReference type="RefSeq" id="WP_148745199.1">
    <property type="nucleotide sequence ID" value="NZ_VSTH01000185.1"/>
</dbReference>
<organism evidence="3 4">
    <name type="scientific">Bradyrhizobium hipponense</name>
    <dbReference type="NCBI Taxonomy" id="2605638"/>
    <lineage>
        <taxon>Bacteria</taxon>
        <taxon>Pseudomonadati</taxon>
        <taxon>Pseudomonadota</taxon>
        <taxon>Alphaproteobacteria</taxon>
        <taxon>Hyphomicrobiales</taxon>
        <taxon>Nitrobacteraceae</taxon>
        <taxon>Bradyrhizobium</taxon>
    </lineage>
</organism>
<reference evidence="3 4" key="1">
    <citation type="submission" date="2019-08" db="EMBL/GenBank/DDBJ databases">
        <title>Bradyrhizobium hipponensis sp. nov., a rhizobium isolated from a Lupinus angustifolius root nodule in Tunisia.</title>
        <authorList>
            <person name="Off K."/>
            <person name="Rejili M."/>
            <person name="Mars M."/>
            <person name="Brachmann A."/>
            <person name="Marin M."/>
        </authorList>
    </citation>
    <scope>NUCLEOTIDE SEQUENCE [LARGE SCALE GENOMIC DNA]</scope>
    <source>
        <strain evidence="4">aSej3</strain>
    </source>
</reference>
<evidence type="ECO:0000259" key="2">
    <source>
        <dbReference type="Pfam" id="PF08484"/>
    </source>
</evidence>
<feature type="domain" description="Methyltransferase putative zinc binding" evidence="1">
    <location>
        <begin position="21"/>
        <end position="82"/>
    </location>
</feature>